<feature type="transmembrane region" description="Helical" evidence="1">
    <location>
        <begin position="118"/>
        <end position="135"/>
    </location>
</feature>
<gene>
    <name evidence="2" type="ORF">CBF35_14385</name>
</gene>
<protein>
    <submittedName>
        <fullName evidence="2">ABC transporter permease</fullName>
    </submittedName>
</protein>
<dbReference type="InterPro" id="IPR011733">
    <property type="entry name" value="CHP02185_IM"/>
</dbReference>
<proteinExistence type="predicted"/>
<dbReference type="OrthoDB" id="9781459at2"/>
<feature type="transmembrane region" description="Helical" evidence="1">
    <location>
        <begin position="41"/>
        <end position="59"/>
    </location>
</feature>
<keyword evidence="1" id="KW-0472">Membrane</keyword>
<sequence length="191" mass="21028">MGKTLKIQDMITTGVYTAIYFLLVGVATFISAFLLPGFSVILLPGFSALITGAVYLLLIKKTKKFGAITSMGIVMGLFFLLVGHFALTFIPHLVSAILADLVAKKGNYLSQKWNRLSFIVFSYGVTGPILPLWFFKNSYTASLVNRGKDAAYIAKTFANITWSTFFICIIFVTICGWIGGIIGQKTLEKHF</sequence>
<evidence type="ECO:0000313" key="2">
    <source>
        <dbReference type="EMBL" id="RST91394.1"/>
    </source>
</evidence>
<comment type="caution">
    <text evidence="2">The sequence shown here is derived from an EMBL/GenBank/DDBJ whole genome shotgun (WGS) entry which is preliminary data.</text>
</comment>
<dbReference type="RefSeq" id="WP_126782380.1">
    <property type="nucleotide sequence ID" value="NZ_JBQDMR010000009.1"/>
</dbReference>
<keyword evidence="1" id="KW-1133">Transmembrane helix</keyword>
<feature type="transmembrane region" description="Helical" evidence="1">
    <location>
        <begin position="156"/>
        <end position="182"/>
    </location>
</feature>
<dbReference type="GeneID" id="98569533"/>
<keyword evidence="1" id="KW-0812">Transmembrane</keyword>
<dbReference type="EMBL" id="NGJU01000030">
    <property type="protein sequence ID" value="RST91394.1"/>
    <property type="molecule type" value="Genomic_DNA"/>
</dbReference>
<dbReference type="NCBIfam" id="TIGR02185">
    <property type="entry name" value="Trep_Strep"/>
    <property type="match status" value="1"/>
</dbReference>
<feature type="transmembrane region" description="Helical" evidence="1">
    <location>
        <begin position="71"/>
        <end position="98"/>
    </location>
</feature>
<evidence type="ECO:0000256" key="1">
    <source>
        <dbReference type="SAM" id="Phobius"/>
    </source>
</evidence>
<reference evidence="2 3" key="1">
    <citation type="submission" date="2017-05" db="EMBL/GenBank/DDBJ databases">
        <title>Vagococcus spp. assemblies.</title>
        <authorList>
            <person name="Gulvik C.A."/>
        </authorList>
    </citation>
    <scope>NUCLEOTIDE SEQUENCE [LARGE SCALE GENOMIC DNA]</scope>
    <source>
        <strain evidence="2 3">NCFB 2777</strain>
    </source>
</reference>
<keyword evidence="3" id="KW-1185">Reference proteome</keyword>
<dbReference type="Proteomes" id="UP000287239">
    <property type="component" value="Unassembled WGS sequence"/>
</dbReference>
<dbReference type="AlphaFoldDB" id="A0A429ZCI1"/>
<feature type="transmembrane region" description="Helical" evidence="1">
    <location>
        <begin position="12"/>
        <end position="35"/>
    </location>
</feature>
<accession>A0A429ZCI1</accession>
<evidence type="ECO:0000313" key="3">
    <source>
        <dbReference type="Proteomes" id="UP000287239"/>
    </source>
</evidence>
<name>A0A429ZCI1_9ENTE</name>
<dbReference type="Pfam" id="PF09605">
    <property type="entry name" value="Trep_Strep"/>
    <property type="match status" value="1"/>
</dbReference>
<organism evidence="2 3">
    <name type="scientific">Vagococcus salmoninarum</name>
    <dbReference type="NCBI Taxonomy" id="2739"/>
    <lineage>
        <taxon>Bacteria</taxon>
        <taxon>Bacillati</taxon>
        <taxon>Bacillota</taxon>
        <taxon>Bacilli</taxon>
        <taxon>Lactobacillales</taxon>
        <taxon>Enterococcaceae</taxon>
        <taxon>Vagococcus</taxon>
    </lineage>
</organism>